<reference evidence="1" key="1">
    <citation type="submission" date="2022-06" db="EMBL/GenBank/DDBJ databases">
        <title>Alkalicoccobacillus porphyridii sp. nov., isolated from a marine red alga, Porphyridium purpureum and reclassification of Shouchella plakortidis and Shouchella gibsonii as Alkalicoccobacillus plakortidis comb. nov. and Alkalicoccobacillus gibsonii comb. nov.</title>
        <authorList>
            <person name="Kim K.H."/>
            <person name="Lee J.K."/>
            <person name="Han D.M."/>
            <person name="Baek J.H."/>
            <person name="Jeon C.O."/>
        </authorList>
    </citation>
    <scope>NUCLEOTIDE SEQUENCE</scope>
    <source>
        <strain evidence="1">DSM 19153</strain>
    </source>
</reference>
<protein>
    <recommendedName>
        <fullName evidence="3">ABC transport system permease protein</fullName>
    </recommendedName>
</protein>
<sequence length="83" mass="9546">MMLRILLFEIRKLLEQPIILLFFIACLMLNTIYIATAGLDQSYLNYVQDTETKTGSFITSEFHEKLSNMSSSNQHQAITDRNG</sequence>
<evidence type="ECO:0000313" key="2">
    <source>
        <dbReference type="Proteomes" id="UP001203665"/>
    </source>
</evidence>
<dbReference type="RefSeq" id="WP_251611165.1">
    <property type="nucleotide sequence ID" value="NZ_JAMQJY010000004.1"/>
</dbReference>
<evidence type="ECO:0008006" key="3">
    <source>
        <dbReference type="Google" id="ProtNLM"/>
    </source>
</evidence>
<proteinExistence type="predicted"/>
<organism evidence="1 2">
    <name type="scientific">Alkalicoccobacillus plakortidis</name>
    <dbReference type="NCBI Taxonomy" id="444060"/>
    <lineage>
        <taxon>Bacteria</taxon>
        <taxon>Bacillati</taxon>
        <taxon>Bacillota</taxon>
        <taxon>Bacilli</taxon>
        <taxon>Bacillales</taxon>
        <taxon>Bacillaceae</taxon>
        <taxon>Alkalicoccobacillus</taxon>
    </lineage>
</organism>
<dbReference type="EMBL" id="JAMQJY010000004">
    <property type="protein sequence ID" value="MCM2677401.1"/>
    <property type="molecule type" value="Genomic_DNA"/>
</dbReference>
<comment type="caution">
    <text evidence="1">The sequence shown here is derived from an EMBL/GenBank/DDBJ whole genome shotgun (WGS) entry which is preliminary data.</text>
</comment>
<evidence type="ECO:0000313" key="1">
    <source>
        <dbReference type="EMBL" id="MCM2677401.1"/>
    </source>
</evidence>
<name>A0ABT0XNB8_9BACI</name>
<accession>A0ABT0XNB8</accession>
<dbReference type="PROSITE" id="PS51257">
    <property type="entry name" value="PROKAR_LIPOPROTEIN"/>
    <property type="match status" value="1"/>
</dbReference>
<keyword evidence="2" id="KW-1185">Reference proteome</keyword>
<gene>
    <name evidence="1" type="ORF">NDM98_19450</name>
</gene>
<dbReference type="Proteomes" id="UP001203665">
    <property type="component" value="Unassembled WGS sequence"/>
</dbReference>